<evidence type="ECO:0000256" key="1">
    <source>
        <dbReference type="SAM" id="Phobius"/>
    </source>
</evidence>
<reference evidence="2 3" key="1">
    <citation type="journal article" date="2014" name="Genome Biol. Evol.">
        <title>The secreted proteins of Achlya hypogyna and Thraustotheca clavata identify the ancestral oomycete secretome and reveal gene acquisitions by horizontal gene transfer.</title>
        <authorList>
            <person name="Misner I."/>
            <person name="Blouin N."/>
            <person name="Leonard G."/>
            <person name="Richards T.A."/>
            <person name="Lane C.E."/>
        </authorList>
    </citation>
    <scope>NUCLEOTIDE SEQUENCE [LARGE SCALE GENOMIC DNA]</scope>
    <source>
        <strain evidence="2 3">ATCC 34112</strain>
    </source>
</reference>
<dbReference type="EMBL" id="JNBS01000991">
    <property type="protein sequence ID" value="OQS03117.1"/>
    <property type="molecule type" value="Genomic_DNA"/>
</dbReference>
<dbReference type="OrthoDB" id="79078at2759"/>
<evidence type="ECO:0000313" key="2">
    <source>
        <dbReference type="EMBL" id="OQS03117.1"/>
    </source>
</evidence>
<dbReference type="AlphaFoldDB" id="A0A1V9ZYP3"/>
<keyword evidence="1" id="KW-0812">Transmembrane</keyword>
<dbReference type="Proteomes" id="UP000243217">
    <property type="component" value="Unassembled WGS sequence"/>
</dbReference>
<feature type="transmembrane region" description="Helical" evidence="1">
    <location>
        <begin position="397"/>
        <end position="416"/>
    </location>
</feature>
<evidence type="ECO:0008006" key="4">
    <source>
        <dbReference type="Google" id="ProtNLM"/>
    </source>
</evidence>
<organism evidence="2 3">
    <name type="scientific">Thraustotheca clavata</name>
    <dbReference type="NCBI Taxonomy" id="74557"/>
    <lineage>
        <taxon>Eukaryota</taxon>
        <taxon>Sar</taxon>
        <taxon>Stramenopiles</taxon>
        <taxon>Oomycota</taxon>
        <taxon>Saprolegniomycetes</taxon>
        <taxon>Saprolegniales</taxon>
        <taxon>Achlyaceae</taxon>
        <taxon>Thraustotheca</taxon>
    </lineage>
</organism>
<keyword evidence="1" id="KW-0472">Membrane</keyword>
<name>A0A1V9ZYP3_9STRA</name>
<accession>A0A1V9ZYP3</accession>
<protein>
    <recommendedName>
        <fullName evidence="4">Transmembrane protein</fullName>
    </recommendedName>
</protein>
<evidence type="ECO:0000313" key="3">
    <source>
        <dbReference type="Proteomes" id="UP000243217"/>
    </source>
</evidence>
<proteinExistence type="predicted"/>
<comment type="caution">
    <text evidence="2">The sequence shown here is derived from an EMBL/GenBank/DDBJ whole genome shotgun (WGS) entry which is preliminary data.</text>
</comment>
<keyword evidence="1" id="KW-1133">Transmembrane helix</keyword>
<feature type="transmembrane region" description="Helical" evidence="1">
    <location>
        <begin position="325"/>
        <end position="343"/>
    </location>
</feature>
<keyword evidence="3" id="KW-1185">Reference proteome</keyword>
<sequence length="565" mass="63881">MVSPLNNGFVIFEETVGPFGAVDSYYVNCPASLLQYYSMAMGLLTSLNLNNLLAQTTFFDLSTKLEMIEISHSESHKQFVQTVGGNILCGSNAPPRPTLFGFYSGFSMTNMCQGVFTESINPSVMHQVLAYLAMLSSIDNQLLESICRLEISYSPYCSGQQNDTVAYIENFVQPILTNDVITKISLALQEIEQLNVSRIQYLSYNAWAQTKLFHIKILDSNDRALQFHGWCLIFEWVVGDREVVSFAGDNGDITVMSAAAHSFSMDTDPNAIPRSFSYVSQYSVQYVTVTLIGVSCWVVLWTIYHNGYMESKNLFCVNRIVGMSWIGRPLIFFRSLTAIWLLNTSPLTLAVVGHITHTKSPPLAWYTALLATSELTWLVYVLNDIGSCLTQQYTPKYGFESANLTWFFAFIWTMFYPQQYSASIQRTCSSIDMDFELICESGVVAIGSANRIGISLAIVLICVVVSYIYERRKAPCLPPRFSPPLILNAQSYYMLTLDDWHYKGMHYIDKTSAIMAGILCFDLNNRWYVLDIKTWHVVAASKKPLGYDMTEQDRRRLEQALPLHL</sequence>
<feature type="transmembrane region" description="Helical" evidence="1">
    <location>
        <begin position="284"/>
        <end position="304"/>
    </location>
</feature>
<gene>
    <name evidence="2" type="ORF">THRCLA_04573</name>
</gene>
<feature type="transmembrane region" description="Helical" evidence="1">
    <location>
        <begin position="363"/>
        <end position="385"/>
    </location>
</feature>
<feature type="transmembrane region" description="Helical" evidence="1">
    <location>
        <begin position="452"/>
        <end position="469"/>
    </location>
</feature>